<dbReference type="Proteomes" id="UP001519343">
    <property type="component" value="Unassembled WGS sequence"/>
</dbReference>
<keyword evidence="6 7" id="KW-0472">Membrane</keyword>
<gene>
    <name evidence="9" type="ORF">J2Z37_003883</name>
</gene>
<dbReference type="PIRSF" id="PIRSF006066">
    <property type="entry name" value="HI0050"/>
    <property type="match status" value="1"/>
</dbReference>
<dbReference type="RefSeq" id="WP_209811881.1">
    <property type="nucleotide sequence ID" value="NZ_JAGGKT010000014.1"/>
</dbReference>
<feature type="transmembrane region" description="Helical" evidence="7">
    <location>
        <begin position="312"/>
        <end position="339"/>
    </location>
</feature>
<feature type="transmembrane region" description="Helical" evidence="7">
    <location>
        <begin position="9"/>
        <end position="33"/>
    </location>
</feature>
<feature type="transmembrane region" description="Helical" evidence="7">
    <location>
        <begin position="275"/>
        <end position="292"/>
    </location>
</feature>
<comment type="subcellular location">
    <subcellularLocation>
        <location evidence="1">Cell inner membrane</location>
        <topology evidence="1">Multi-pass membrane protein</topology>
    </subcellularLocation>
</comment>
<comment type="caution">
    <text evidence="9">The sequence shown here is derived from an EMBL/GenBank/DDBJ whole genome shotgun (WGS) entry which is preliminary data.</text>
</comment>
<reference evidence="9 10" key="1">
    <citation type="submission" date="2021-03" db="EMBL/GenBank/DDBJ databases">
        <title>Genomic Encyclopedia of Type Strains, Phase IV (KMG-IV): sequencing the most valuable type-strain genomes for metagenomic binning, comparative biology and taxonomic classification.</title>
        <authorList>
            <person name="Goeker M."/>
        </authorList>
    </citation>
    <scope>NUCLEOTIDE SEQUENCE [LARGE SCALE GENOMIC DNA]</scope>
    <source>
        <strain evidence="9 10">DSM 24738</strain>
    </source>
</reference>
<dbReference type="InterPro" id="IPR004681">
    <property type="entry name" value="TRAP_DctM"/>
</dbReference>
<keyword evidence="3" id="KW-0997">Cell inner membrane</keyword>
<dbReference type="NCBIfam" id="TIGR00786">
    <property type="entry name" value="dctM"/>
    <property type="match status" value="1"/>
</dbReference>
<dbReference type="EMBL" id="JAGGKT010000014">
    <property type="protein sequence ID" value="MBP1933866.1"/>
    <property type="molecule type" value="Genomic_DNA"/>
</dbReference>
<organism evidence="9 10">
    <name type="scientific">Ammoniphilus resinae</name>
    <dbReference type="NCBI Taxonomy" id="861532"/>
    <lineage>
        <taxon>Bacteria</taxon>
        <taxon>Bacillati</taxon>
        <taxon>Bacillota</taxon>
        <taxon>Bacilli</taxon>
        <taxon>Bacillales</taxon>
        <taxon>Paenibacillaceae</taxon>
        <taxon>Aneurinibacillus group</taxon>
        <taxon>Ammoniphilus</taxon>
    </lineage>
</organism>
<evidence type="ECO:0000256" key="3">
    <source>
        <dbReference type="ARBA" id="ARBA00022519"/>
    </source>
</evidence>
<feature type="domain" description="TRAP C4-dicarboxylate transport system permease DctM subunit" evidence="8">
    <location>
        <begin position="7"/>
        <end position="415"/>
    </location>
</feature>
<feature type="transmembrane region" description="Helical" evidence="7">
    <location>
        <begin position="214"/>
        <end position="233"/>
    </location>
</feature>
<sequence>MALTMIGGLLALVIFGMPIGFALAVIGLILLLIAGTVPLNIIPVVVTEGANNFPLLAIPLFMVAGELMNACDLSRRLINFASSLIGFVRGGLAHVTVVTSMFFAEISGSAVADAAALGSVIIPEMKKKGYPAGFAAALVSCASTMAILIPPSISMILYGVIAQVNVAKMFMAGIIPGLMVGISLMVLSYIFAVKKGFQVETKFSPKNVWVSFKEAFWALSLPIVILGGILGGIFTPTEAAAAAVVTALFVGMVIYRKLTFKELPHVMLEAAKQTAIVMFIIATSALVGWFLTNEQIPQALAESIMSVTQNKWLILALFNILFLIVGMVLHASAAIIMLVPILMPLVHEVGIDPIHFGIVLTMNLGIGQQTPPVASVLLTTCSVGNVTLMQVLPYLKYFLAAMLLVLALITYIPWLSLVVPDIIGMSN</sequence>
<evidence type="ECO:0000256" key="5">
    <source>
        <dbReference type="ARBA" id="ARBA00022989"/>
    </source>
</evidence>
<dbReference type="InterPro" id="IPR010656">
    <property type="entry name" value="DctM"/>
</dbReference>
<feature type="transmembrane region" description="Helical" evidence="7">
    <location>
        <begin position="397"/>
        <end position="417"/>
    </location>
</feature>
<keyword evidence="10" id="KW-1185">Reference proteome</keyword>
<keyword evidence="5 7" id="KW-1133">Transmembrane helix</keyword>
<evidence type="ECO:0000259" key="8">
    <source>
        <dbReference type="Pfam" id="PF06808"/>
    </source>
</evidence>
<name>A0ABS4GUD9_9BACL</name>
<proteinExistence type="predicted"/>
<dbReference type="PANTHER" id="PTHR33362">
    <property type="entry name" value="SIALIC ACID TRAP TRANSPORTER PERMEASE PROTEIN SIAT-RELATED"/>
    <property type="match status" value="1"/>
</dbReference>
<evidence type="ECO:0000256" key="6">
    <source>
        <dbReference type="ARBA" id="ARBA00023136"/>
    </source>
</evidence>
<dbReference type="Pfam" id="PF06808">
    <property type="entry name" value="DctM"/>
    <property type="match status" value="1"/>
</dbReference>
<evidence type="ECO:0000313" key="9">
    <source>
        <dbReference type="EMBL" id="MBP1933866.1"/>
    </source>
</evidence>
<accession>A0ABS4GUD9</accession>
<feature type="transmembrane region" description="Helical" evidence="7">
    <location>
        <begin position="77"/>
        <end position="95"/>
    </location>
</feature>
<evidence type="ECO:0000256" key="2">
    <source>
        <dbReference type="ARBA" id="ARBA00022475"/>
    </source>
</evidence>
<evidence type="ECO:0000256" key="7">
    <source>
        <dbReference type="SAM" id="Phobius"/>
    </source>
</evidence>
<evidence type="ECO:0000256" key="1">
    <source>
        <dbReference type="ARBA" id="ARBA00004429"/>
    </source>
</evidence>
<evidence type="ECO:0000313" key="10">
    <source>
        <dbReference type="Proteomes" id="UP001519343"/>
    </source>
</evidence>
<dbReference type="PANTHER" id="PTHR33362:SF3">
    <property type="entry name" value="SIALIC ACID TRAP TRANSPORTER PERMEASE PROTEIN SIAT"/>
    <property type="match status" value="1"/>
</dbReference>
<evidence type="ECO:0000256" key="4">
    <source>
        <dbReference type="ARBA" id="ARBA00022692"/>
    </source>
</evidence>
<protein>
    <submittedName>
        <fullName evidence="9">Tripartite ATP-independent transporter DctM subunit</fullName>
    </submittedName>
</protein>
<keyword evidence="4 7" id="KW-0812">Transmembrane</keyword>
<feature type="transmembrane region" description="Helical" evidence="7">
    <location>
        <begin position="170"/>
        <end position="193"/>
    </location>
</feature>
<feature type="transmembrane region" description="Helical" evidence="7">
    <location>
        <begin position="134"/>
        <end position="158"/>
    </location>
</feature>
<feature type="transmembrane region" description="Helical" evidence="7">
    <location>
        <begin position="239"/>
        <end position="255"/>
    </location>
</feature>
<keyword evidence="2" id="KW-1003">Cell membrane</keyword>